<dbReference type="PROSITE" id="PS50104">
    <property type="entry name" value="TIR"/>
    <property type="match status" value="1"/>
</dbReference>
<dbReference type="Pfam" id="PF01582">
    <property type="entry name" value="TIR"/>
    <property type="match status" value="1"/>
</dbReference>
<dbReference type="Gene3D" id="3.40.50.300">
    <property type="entry name" value="P-loop containing nucleotide triphosphate hydrolases"/>
    <property type="match status" value="1"/>
</dbReference>
<comment type="caution">
    <text evidence="5">The sequence shown here is derived from an EMBL/GenBank/DDBJ whole genome shotgun (WGS) entry which is preliminary data.</text>
</comment>
<dbReference type="InterPro" id="IPR042197">
    <property type="entry name" value="Apaf_helical"/>
</dbReference>
<dbReference type="GO" id="GO:0007165">
    <property type="term" value="P:signal transduction"/>
    <property type="evidence" value="ECO:0007669"/>
    <property type="project" value="InterPro"/>
</dbReference>
<keyword evidence="6" id="KW-1185">Reference proteome</keyword>
<dbReference type="Gene3D" id="3.40.50.10140">
    <property type="entry name" value="Toll/interleukin-1 receptor homology (TIR) domain"/>
    <property type="match status" value="1"/>
</dbReference>
<sequence length="1070" mass="122845">MVILSEFVASSSSSSPTYDHKYDVFLSFRGVDTRFNFTNHLHRALVEANLSTFLDDEEIQTGEFLKPELENAIKASRASIIVLSQNYASSTWCLEELVLILEQKRDSNQIVIPIFYHVEPADVRKQQRSFGEAMEKHKHKMESESNVKEKGRLGEKIEIWKNALKQVSNLKGKDAKGRFESELIEEIVNDIHIRLGAPTTLPQFVGMERHVERITSWLTDGSSLTADILTIWGMGGIGKTYLANYAYELHRRDYTSSFVGDISRRCAGKYLGLLDIENALARKKVLLVLDDVDSLDQLDALLGNKGFHPGSKIIITTKDMSLIESYPSDGYEEVSRKLARYCDGHPLALEVLGKSLHKRDVPYWEECIKGLKKEPLSGIEKAKRALMMSFDSLSSDNDKEFFNIKWTNELMMHSMIQEMGRDLVRQESPNKPWERSRLWCHEESFKVLKQRKGTENILGITLDMKMLDKKNLRGSFELKTESFGLMDNLKLLQLNYVQLNGSFDKFPEELRWLCMHGFPLKSIPLDLPMENLVALDMSYSKIESFDMSKDKQLLGSLKILDLSFCEQLHSVGGFSELLALERLILRSCINLTDVCESVGQCVELVHIDLSYCCKLKKVPISIGKLKKVKTLLLDGCDFHESQIEPLSSDSKFFVISLPISLRMLSLANSNLGNESFPADFSRLGMLEELCLDNNPIVSMPSCVRSLPRLEKLSMIYCDKMISIEHPPRTLRELHIYSNIQNSKTLTRKIKFDPEMSPLNLLSQYRCVRTLVPRYSPSLGVFGQYNFDPEMSPLIFDKAWIIFPQSSLEIDGMVKIQPMESVEEKLLHSLGWINPEFTKEMLLETHDIHTGSDKSQTQLYYEFGIFSTIYEGEEMPSWIKCRSKVSSILFTIPSSPNNLRGLNFCCVDMVPPKLPYIKIINITTNHTWIYEPYIDFVSGDYCFSLLSHWMFGPNEMKAGDHIIITVEQGHYNHGLQAKECGISFVYDEDEKNDEEEDVLDYYKSWNYIIGRDLSPFQLTTGEYVLNNDGFLNYLSHNNKCYHRYFDYGAWYEEAGRVAFKKAFKAFFPKEV</sequence>
<dbReference type="PRINTS" id="PR00364">
    <property type="entry name" value="DISEASERSIST"/>
</dbReference>
<gene>
    <name evidence="5" type="ORF">SSX86_023160</name>
</gene>
<dbReference type="InterPro" id="IPR027417">
    <property type="entry name" value="P-loop_NTPase"/>
</dbReference>
<evidence type="ECO:0000313" key="5">
    <source>
        <dbReference type="EMBL" id="KAK9058319.1"/>
    </source>
</evidence>
<organism evidence="5 6">
    <name type="scientific">Deinandra increscens subsp. villosa</name>
    <dbReference type="NCBI Taxonomy" id="3103831"/>
    <lineage>
        <taxon>Eukaryota</taxon>
        <taxon>Viridiplantae</taxon>
        <taxon>Streptophyta</taxon>
        <taxon>Embryophyta</taxon>
        <taxon>Tracheophyta</taxon>
        <taxon>Spermatophyta</taxon>
        <taxon>Magnoliopsida</taxon>
        <taxon>eudicotyledons</taxon>
        <taxon>Gunneridae</taxon>
        <taxon>Pentapetalae</taxon>
        <taxon>asterids</taxon>
        <taxon>campanulids</taxon>
        <taxon>Asterales</taxon>
        <taxon>Asteraceae</taxon>
        <taxon>Asteroideae</taxon>
        <taxon>Heliantheae alliance</taxon>
        <taxon>Madieae</taxon>
        <taxon>Madiinae</taxon>
        <taxon>Deinandra</taxon>
    </lineage>
</organism>
<dbReference type="Pfam" id="PF23286">
    <property type="entry name" value="LRR_13"/>
    <property type="match status" value="1"/>
</dbReference>
<dbReference type="Proteomes" id="UP001408789">
    <property type="component" value="Unassembled WGS sequence"/>
</dbReference>
<dbReference type="SUPFAM" id="SSF52200">
    <property type="entry name" value="Toll/Interleukin receptor TIR domain"/>
    <property type="match status" value="1"/>
</dbReference>
<dbReference type="InterPro" id="IPR058546">
    <property type="entry name" value="RPS4B/Roq1-like_LRR"/>
</dbReference>
<dbReference type="SUPFAM" id="SSF52540">
    <property type="entry name" value="P-loop containing nucleoside triphosphate hydrolases"/>
    <property type="match status" value="1"/>
</dbReference>
<dbReference type="InterPro" id="IPR032675">
    <property type="entry name" value="LRR_dom_sf"/>
</dbReference>
<evidence type="ECO:0000313" key="6">
    <source>
        <dbReference type="Proteomes" id="UP001408789"/>
    </source>
</evidence>
<dbReference type="InterPro" id="IPR000157">
    <property type="entry name" value="TIR_dom"/>
</dbReference>
<dbReference type="InterPro" id="IPR044974">
    <property type="entry name" value="Disease_R_plants"/>
</dbReference>
<dbReference type="EMBL" id="JBCNJP010000023">
    <property type="protein sequence ID" value="KAK9058319.1"/>
    <property type="molecule type" value="Genomic_DNA"/>
</dbReference>
<feature type="domain" description="TIR" evidence="4">
    <location>
        <begin position="20"/>
        <end position="195"/>
    </location>
</feature>
<dbReference type="SMART" id="SM00255">
    <property type="entry name" value="TIR"/>
    <property type="match status" value="1"/>
</dbReference>
<name>A0AAP0GS16_9ASTR</name>
<dbReference type="GO" id="GO:0006952">
    <property type="term" value="P:defense response"/>
    <property type="evidence" value="ECO:0007669"/>
    <property type="project" value="InterPro"/>
</dbReference>
<dbReference type="Gene3D" id="1.10.8.430">
    <property type="entry name" value="Helical domain of apoptotic protease-activating factors"/>
    <property type="match status" value="1"/>
</dbReference>
<evidence type="ECO:0000259" key="4">
    <source>
        <dbReference type="PROSITE" id="PS50104"/>
    </source>
</evidence>
<protein>
    <recommendedName>
        <fullName evidence="4">TIR domain-containing protein</fullName>
    </recommendedName>
</protein>
<reference evidence="5 6" key="1">
    <citation type="submission" date="2024-04" db="EMBL/GenBank/DDBJ databases">
        <title>The reference genome of an endangered Asteraceae, Deinandra increscens subsp. villosa, native to the Central Coast of California.</title>
        <authorList>
            <person name="Guilliams M."/>
            <person name="Hasenstab-Lehman K."/>
            <person name="Meyer R."/>
            <person name="Mcevoy S."/>
        </authorList>
    </citation>
    <scope>NUCLEOTIDE SEQUENCE [LARGE SCALE GENOMIC DNA]</scope>
    <source>
        <tissue evidence="5">Leaf</tissue>
    </source>
</reference>
<dbReference type="AlphaFoldDB" id="A0AAP0GS16"/>
<keyword evidence="3" id="KW-0520">NAD</keyword>
<proteinExistence type="predicted"/>
<dbReference type="PANTHER" id="PTHR11017:SF313">
    <property type="entry name" value="TIR DOMAIN, P-LOOP CONTAINING NUCLEOSIDE TRIPHOSPHATE HYDROLASE"/>
    <property type="match status" value="1"/>
</dbReference>
<keyword evidence="1" id="KW-0433">Leucine-rich repeat</keyword>
<evidence type="ECO:0000256" key="3">
    <source>
        <dbReference type="ARBA" id="ARBA00023027"/>
    </source>
</evidence>
<evidence type="ECO:0000256" key="1">
    <source>
        <dbReference type="ARBA" id="ARBA00022614"/>
    </source>
</evidence>
<accession>A0AAP0GS16</accession>
<dbReference type="FunFam" id="3.40.50.10140:FF:000007">
    <property type="entry name" value="Disease resistance protein (TIR-NBS-LRR class)"/>
    <property type="match status" value="1"/>
</dbReference>
<dbReference type="InterPro" id="IPR035897">
    <property type="entry name" value="Toll_tir_struct_dom_sf"/>
</dbReference>
<evidence type="ECO:0000256" key="2">
    <source>
        <dbReference type="ARBA" id="ARBA00022821"/>
    </source>
</evidence>
<dbReference type="PANTHER" id="PTHR11017">
    <property type="entry name" value="LEUCINE-RICH REPEAT-CONTAINING PROTEIN"/>
    <property type="match status" value="1"/>
</dbReference>
<dbReference type="SUPFAM" id="SSF52058">
    <property type="entry name" value="L domain-like"/>
    <property type="match status" value="1"/>
</dbReference>
<dbReference type="Gene3D" id="3.80.10.10">
    <property type="entry name" value="Ribonuclease Inhibitor"/>
    <property type="match status" value="2"/>
</dbReference>
<keyword evidence="2" id="KW-0611">Plant defense</keyword>